<organism evidence="3 4">
    <name type="scientific">Candidatus Muproteobacteria bacterium RBG_16_62_13</name>
    <dbReference type="NCBI Taxonomy" id="1817756"/>
    <lineage>
        <taxon>Bacteria</taxon>
        <taxon>Pseudomonadati</taxon>
        <taxon>Pseudomonadota</taxon>
        <taxon>Candidatus Muproteobacteria</taxon>
    </lineage>
</organism>
<dbReference type="PROSITE" id="PS51257">
    <property type="entry name" value="PROKAR_LIPOPROTEIN"/>
    <property type="match status" value="1"/>
</dbReference>
<sequence length="153" mass="15977">MIKSITFFALTTLGAILTGCAAPGPQFTGLQGVPQGSAELIVYRKSALFASGHTMPLLIDGNKVGELYNGSYFQQQLSPGNHSIKVTTGGLGKSAEATVQLAPGARKFLHLDFPTGPLANSFFVGVTLEERGEAMALEDLKNLSSAKPPAAVK</sequence>
<dbReference type="Proteomes" id="UP000178379">
    <property type="component" value="Unassembled WGS sequence"/>
</dbReference>
<name>A0A1F6T893_9PROT</name>
<gene>
    <name evidence="3" type="ORF">A2140_02770</name>
</gene>
<dbReference type="AlphaFoldDB" id="A0A1F6T893"/>
<dbReference type="InterPro" id="IPR022548">
    <property type="entry name" value="DUF2846"/>
</dbReference>
<evidence type="ECO:0000313" key="3">
    <source>
        <dbReference type="EMBL" id="OGI41306.1"/>
    </source>
</evidence>
<protein>
    <recommendedName>
        <fullName evidence="2">DUF2846 domain-containing protein</fullName>
    </recommendedName>
</protein>
<evidence type="ECO:0000256" key="1">
    <source>
        <dbReference type="SAM" id="SignalP"/>
    </source>
</evidence>
<keyword evidence="1" id="KW-0732">Signal</keyword>
<proteinExistence type="predicted"/>
<dbReference type="Pfam" id="PF11008">
    <property type="entry name" value="DUF2846"/>
    <property type="match status" value="1"/>
</dbReference>
<reference evidence="3 4" key="1">
    <citation type="journal article" date="2016" name="Nat. Commun.">
        <title>Thousands of microbial genomes shed light on interconnected biogeochemical processes in an aquifer system.</title>
        <authorList>
            <person name="Anantharaman K."/>
            <person name="Brown C.T."/>
            <person name="Hug L.A."/>
            <person name="Sharon I."/>
            <person name="Castelle C.J."/>
            <person name="Probst A.J."/>
            <person name="Thomas B.C."/>
            <person name="Singh A."/>
            <person name="Wilkins M.J."/>
            <person name="Karaoz U."/>
            <person name="Brodie E.L."/>
            <person name="Williams K.H."/>
            <person name="Hubbard S.S."/>
            <person name="Banfield J.F."/>
        </authorList>
    </citation>
    <scope>NUCLEOTIDE SEQUENCE [LARGE SCALE GENOMIC DNA]</scope>
</reference>
<comment type="caution">
    <text evidence="3">The sequence shown here is derived from an EMBL/GenBank/DDBJ whole genome shotgun (WGS) entry which is preliminary data.</text>
</comment>
<evidence type="ECO:0000259" key="2">
    <source>
        <dbReference type="Pfam" id="PF11008"/>
    </source>
</evidence>
<evidence type="ECO:0000313" key="4">
    <source>
        <dbReference type="Proteomes" id="UP000178379"/>
    </source>
</evidence>
<dbReference type="STRING" id="1817756.A2140_02770"/>
<accession>A0A1F6T893</accession>
<feature type="signal peptide" evidence="1">
    <location>
        <begin position="1"/>
        <end position="21"/>
    </location>
</feature>
<feature type="domain" description="DUF2846" evidence="2">
    <location>
        <begin position="35"/>
        <end position="119"/>
    </location>
</feature>
<feature type="chain" id="PRO_5009526593" description="DUF2846 domain-containing protein" evidence="1">
    <location>
        <begin position="22"/>
        <end position="153"/>
    </location>
</feature>
<dbReference type="EMBL" id="MFSQ01000018">
    <property type="protein sequence ID" value="OGI41306.1"/>
    <property type="molecule type" value="Genomic_DNA"/>
</dbReference>